<reference evidence="1" key="1">
    <citation type="journal article" date="2021" name="Genome Biol. Evol.">
        <title>The assembled and annotated genome of the fairy-ring fungus Marasmius oreades.</title>
        <authorList>
            <person name="Hiltunen M."/>
            <person name="Ament-Velasquez S.L."/>
            <person name="Johannesson H."/>
        </authorList>
    </citation>
    <scope>NUCLEOTIDE SEQUENCE</scope>
    <source>
        <strain evidence="1">03SP1</strain>
    </source>
</reference>
<sequence>MSTSHFFERANHMQFYGGQSFTNANNIINNYNSARTELEPGSSSSQRDDDQWLILRGGQRLRRIDMCDIITLREVSSKIHHVSVKLKTTNPFRNRMRGIVKIRKRIQSAEVAEFGDRRFSVVSLEPEDDGNVEKLWTVLEPLFETTLSQRRVWLTQLFGVGWSMTPTLIYHDEVIDGLTVIWRYWEAPIVWSYLFYRHWHSVLDVQDDGTLQKFSIPLSNQMRDWTFNLTTRSFQYDVITGALSDGDIEEDYFDRLPPLACDCNPLLDPNEIICALPNFLQLVSLFGGYRHIKASVRHHVELIFGTVVNLRKPGILAYFPCIPSPVWSCELSIGTPDITAKYSKSVPSLVDLTFVKYKDKCKMAVKFSLQLPPEERLQTAYLVQSFPFYNSYGVSNDLVFIDELGFELIGIFASDLSSCPPKYLHVPPLSPKWINNMPCLRWPPKDQLFYWSFDRSGRMEIAKELWEQFGIPQLSVQPYFGSGWYRQEYEAVQEYLDLNRYDLGGQQFANYHGYPILVKGKRLEFLIPDIHPHIRKQGNGPYTRADAQ</sequence>
<proteinExistence type="predicted"/>
<gene>
    <name evidence="1" type="ORF">E1B28_010557</name>
</gene>
<dbReference type="AlphaFoldDB" id="A0A9P7RYU2"/>
<dbReference type="KEGG" id="more:E1B28_010557"/>
<dbReference type="EMBL" id="CM032186">
    <property type="protein sequence ID" value="KAG7091528.1"/>
    <property type="molecule type" value="Genomic_DNA"/>
</dbReference>
<name>A0A9P7RYU2_9AGAR</name>
<evidence type="ECO:0000313" key="2">
    <source>
        <dbReference type="Proteomes" id="UP001049176"/>
    </source>
</evidence>
<dbReference type="OrthoDB" id="2976114at2759"/>
<evidence type="ECO:0000313" key="1">
    <source>
        <dbReference type="EMBL" id="KAG7091528.1"/>
    </source>
</evidence>
<dbReference type="RefSeq" id="XP_043007998.1">
    <property type="nucleotide sequence ID" value="XM_043155529.1"/>
</dbReference>
<organism evidence="1 2">
    <name type="scientific">Marasmius oreades</name>
    <name type="common">fairy-ring Marasmius</name>
    <dbReference type="NCBI Taxonomy" id="181124"/>
    <lineage>
        <taxon>Eukaryota</taxon>
        <taxon>Fungi</taxon>
        <taxon>Dikarya</taxon>
        <taxon>Basidiomycota</taxon>
        <taxon>Agaricomycotina</taxon>
        <taxon>Agaricomycetes</taxon>
        <taxon>Agaricomycetidae</taxon>
        <taxon>Agaricales</taxon>
        <taxon>Marasmiineae</taxon>
        <taxon>Marasmiaceae</taxon>
        <taxon>Marasmius</taxon>
    </lineage>
</organism>
<keyword evidence="2" id="KW-1185">Reference proteome</keyword>
<dbReference type="GeneID" id="66079633"/>
<comment type="caution">
    <text evidence="1">The sequence shown here is derived from an EMBL/GenBank/DDBJ whole genome shotgun (WGS) entry which is preliminary data.</text>
</comment>
<protein>
    <submittedName>
        <fullName evidence="1">Uncharacterized protein</fullName>
    </submittedName>
</protein>
<dbReference type="Proteomes" id="UP001049176">
    <property type="component" value="Chromosome 6"/>
</dbReference>
<accession>A0A9P7RYU2</accession>